<evidence type="ECO:0000313" key="3">
    <source>
        <dbReference type="EMBL" id="CAE8705753.1"/>
    </source>
</evidence>
<evidence type="ECO:0000313" key="4">
    <source>
        <dbReference type="Proteomes" id="UP000626109"/>
    </source>
</evidence>
<dbReference type="AlphaFoldDB" id="A0A813KFL8"/>
<organism evidence="3 4">
    <name type="scientific">Polarella glacialis</name>
    <name type="common">Dinoflagellate</name>
    <dbReference type="NCBI Taxonomy" id="89957"/>
    <lineage>
        <taxon>Eukaryota</taxon>
        <taxon>Sar</taxon>
        <taxon>Alveolata</taxon>
        <taxon>Dinophyceae</taxon>
        <taxon>Suessiales</taxon>
        <taxon>Suessiaceae</taxon>
        <taxon>Polarella</taxon>
    </lineage>
</organism>
<sequence>MASGLQNHVNVGFARQLRLVLRTLLFIGSFLSVFWVGLQYWLTNVHLQDTVIINYAGRLRAYTQNIGLVFLSEKYLNATGKDFNLSPAVDSFEIVGSICAGLLGSAEGGAAPEFLDEEVKDQLREWLKRVHLLESMRPLLQSLSTEEMAALTLEVNSVTLAMDSVVEQASVYAQNRVQTLLVINISRAVTLVIWGLATMFIAVRLWNDYLVATAKLVVLTAQHGSLLKSSYDAVIQVSAKAPFDVLEASAQLDHLIGQSMAGQSILKYVPDSTEKQKLQDFLGSWSPLQLGYFTRFKEVCTSIWRDPSLAEDTFRLSAAKVLHTVWHCPRPDGSQRAVEMELSLASFPDPYGHHLLALRQVVWDPPGDPGNGVRRHSFQSGDTMFSVPSPQGRSPQGRSPQGRGTASSPVSHFRQGDARWRTAMDSQNSSQSLRGISVESFGFDRCMPEPAYTLGKSHPSATRGAVLV</sequence>
<feature type="region of interest" description="Disordered" evidence="1">
    <location>
        <begin position="367"/>
        <end position="413"/>
    </location>
</feature>
<dbReference type="Proteomes" id="UP000626109">
    <property type="component" value="Unassembled WGS sequence"/>
</dbReference>
<feature type="compositionally biased region" description="Polar residues" evidence="1">
    <location>
        <begin position="378"/>
        <end position="410"/>
    </location>
</feature>
<keyword evidence="2" id="KW-0812">Transmembrane</keyword>
<dbReference type="EMBL" id="CAJNNW010031043">
    <property type="protein sequence ID" value="CAE8705753.1"/>
    <property type="molecule type" value="Genomic_DNA"/>
</dbReference>
<protein>
    <submittedName>
        <fullName evidence="3">Uncharacterized protein</fullName>
    </submittedName>
</protein>
<feature type="transmembrane region" description="Helical" evidence="2">
    <location>
        <begin position="20"/>
        <end position="42"/>
    </location>
</feature>
<comment type="caution">
    <text evidence="3">The sequence shown here is derived from an EMBL/GenBank/DDBJ whole genome shotgun (WGS) entry which is preliminary data.</text>
</comment>
<name>A0A813KFL8_POLGL</name>
<keyword evidence="2" id="KW-0472">Membrane</keyword>
<reference evidence="3" key="1">
    <citation type="submission" date="2021-02" db="EMBL/GenBank/DDBJ databases">
        <authorList>
            <person name="Dougan E. K."/>
            <person name="Rhodes N."/>
            <person name="Thang M."/>
            <person name="Chan C."/>
        </authorList>
    </citation>
    <scope>NUCLEOTIDE SEQUENCE</scope>
</reference>
<evidence type="ECO:0000256" key="2">
    <source>
        <dbReference type="SAM" id="Phobius"/>
    </source>
</evidence>
<proteinExistence type="predicted"/>
<keyword evidence="2" id="KW-1133">Transmembrane helix</keyword>
<evidence type="ECO:0000256" key="1">
    <source>
        <dbReference type="SAM" id="MobiDB-lite"/>
    </source>
</evidence>
<gene>
    <name evidence="3" type="ORF">PGLA2088_LOCUS33869</name>
</gene>
<accession>A0A813KFL8</accession>